<dbReference type="AlphaFoldDB" id="A0A941EKH9"/>
<feature type="region of interest" description="Disordered" evidence="1">
    <location>
        <begin position="45"/>
        <end position="69"/>
    </location>
</feature>
<evidence type="ECO:0000256" key="1">
    <source>
        <dbReference type="SAM" id="MobiDB-lite"/>
    </source>
</evidence>
<proteinExistence type="predicted"/>
<gene>
    <name evidence="2" type="ORF">KDL01_12770</name>
</gene>
<comment type="caution">
    <text evidence="2">The sequence shown here is derived from an EMBL/GenBank/DDBJ whole genome shotgun (WGS) entry which is preliminary data.</text>
</comment>
<dbReference type="InterPro" id="IPR003325">
    <property type="entry name" value="TerD"/>
</dbReference>
<reference evidence="2" key="1">
    <citation type="submission" date="2021-04" db="EMBL/GenBank/DDBJ databases">
        <title>Genome based classification of Actinospica acidithermotolerans sp. nov., an actinobacterium isolated from an Indonesian hot spring.</title>
        <authorList>
            <person name="Kusuma A.B."/>
            <person name="Putra K.E."/>
            <person name="Nafisah S."/>
            <person name="Loh J."/>
            <person name="Nouioui I."/>
            <person name="Goodfellow M."/>
        </authorList>
    </citation>
    <scope>NUCLEOTIDE SEQUENCE</scope>
    <source>
        <strain evidence="2">CSCA 57</strain>
    </source>
</reference>
<keyword evidence="3" id="KW-1185">Reference proteome</keyword>
<dbReference type="Proteomes" id="UP000675781">
    <property type="component" value="Unassembled WGS sequence"/>
</dbReference>
<dbReference type="RefSeq" id="WP_212528661.1">
    <property type="nucleotide sequence ID" value="NZ_JAGSOG010000049.1"/>
</dbReference>
<dbReference type="EMBL" id="JAGSOG010000049">
    <property type="protein sequence ID" value="MBR7834140.1"/>
    <property type="molecule type" value="Genomic_DNA"/>
</dbReference>
<evidence type="ECO:0008006" key="4">
    <source>
        <dbReference type="Google" id="ProtNLM"/>
    </source>
</evidence>
<organism evidence="2 3">
    <name type="scientific">Actinospica durhamensis</name>
    <dbReference type="NCBI Taxonomy" id="1508375"/>
    <lineage>
        <taxon>Bacteria</taxon>
        <taxon>Bacillati</taxon>
        <taxon>Actinomycetota</taxon>
        <taxon>Actinomycetes</taxon>
        <taxon>Catenulisporales</taxon>
        <taxon>Actinospicaceae</taxon>
        <taxon>Actinospica</taxon>
    </lineage>
</organism>
<accession>A0A941EKH9</accession>
<evidence type="ECO:0000313" key="3">
    <source>
        <dbReference type="Proteomes" id="UP000675781"/>
    </source>
</evidence>
<protein>
    <recommendedName>
        <fullName evidence="4">Tellurium resistance</fullName>
    </recommendedName>
</protein>
<name>A0A941EKH9_9ACTN</name>
<dbReference type="CDD" id="cd06974">
    <property type="entry name" value="TerD_like"/>
    <property type="match status" value="1"/>
</dbReference>
<sequence>MSGIDWNSGGQAPFDRVRLSAAAGEIPLSRLGAASGTLRVNLRWSGPDESAGRGPFRRRIEPTPAPGVARGPKVDLDLGCLYQFTDGQRGVVQAAGQRNGDFARPPYIRLDRDDRTGSSTGENLFVNMDHSAHFQRVLIFVLLAGGSDDLTKVGAALTLYPTNGPALGLRLDGQGTTKAKSCAAVLIQRSGPEFALRTETKYFGGYQSEIDAAYGWGLHWAPGPGKVRI</sequence>
<evidence type="ECO:0000313" key="2">
    <source>
        <dbReference type="EMBL" id="MBR7834140.1"/>
    </source>
</evidence>